<reference evidence="2 3" key="1">
    <citation type="submission" date="2020-07" db="EMBL/GenBank/DDBJ databases">
        <title>Comparative genomics of pyrophilous fungi reveals a link between fire events and developmental genes.</title>
        <authorList>
            <consortium name="DOE Joint Genome Institute"/>
            <person name="Steindorff A.S."/>
            <person name="Carver A."/>
            <person name="Calhoun S."/>
            <person name="Stillman K."/>
            <person name="Liu H."/>
            <person name="Lipzen A."/>
            <person name="Pangilinan J."/>
            <person name="Labutti K."/>
            <person name="Bruns T.D."/>
            <person name="Grigoriev I.V."/>
        </authorList>
    </citation>
    <scope>NUCLEOTIDE SEQUENCE [LARGE SCALE GENOMIC DNA]</scope>
    <source>
        <strain evidence="2 3">CBS 144469</strain>
    </source>
</reference>
<proteinExistence type="predicted"/>
<name>A0A8H6MDD1_9AGAR</name>
<gene>
    <name evidence="2" type="ORF">DFP72DRAFT_1062696</name>
</gene>
<evidence type="ECO:0000313" key="2">
    <source>
        <dbReference type="EMBL" id="KAF6760971.1"/>
    </source>
</evidence>
<organism evidence="2 3">
    <name type="scientific">Ephemerocybe angulata</name>
    <dbReference type="NCBI Taxonomy" id="980116"/>
    <lineage>
        <taxon>Eukaryota</taxon>
        <taxon>Fungi</taxon>
        <taxon>Dikarya</taxon>
        <taxon>Basidiomycota</taxon>
        <taxon>Agaricomycotina</taxon>
        <taxon>Agaricomycetes</taxon>
        <taxon>Agaricomycetidae</taxon>
        <taxon>Agaricales</taxon>
        <taxon>Agaricineae</taxon>
        <taxon>Psathyrellaceae</taxon>
        <taxon>Ephemerocybe</taxon>
    </lineage>
</organism>
<dbReference type="EMBL" id="JACGCI010000011">
    <property type="protein sequence ID" value="KAF6760971.1"/>
    <property type="molecule type" value="Genomic_DNA"/>
</dbReference>
<sequence length="204" mass="22134">MAPERVLCLCNWKCKALTHTDDDGNVLPGRIIAPSTRSSHRRKDAATAGSTSGPQEECLATVPEITEDLLPASAVPESVVHVDEDTEQDFPHHVGFTVAGLQASIHSSSPSPSQVESRKVIPVVQPTRTRISPVSTHRNPNQLAAPKHPYGLPVIEARRTDALSTRARFRTPDLVYLAASKQAGSLRVTQSKKHEESNLEEADV</sequence>
<keyword evidence="3" id="KW-1185">Reference proteome</keyword>
<protein>
    <submittedName>
        <fullName evidence="2">Uncharacterized protein</fullName>
    </submittedName>
</protein>
<dbReference type="AlphaFoldDB" id="A0A8H6MDD1"/>
<evidence type="ECO:0000313" key="3">
    <source>
        <dbReference type="Proteomes" id="UP000521943"/>
    </source>
</evidence>
<comment type="caution">
    <text evidence="2">The sequence shown here is derived from an EMBL/GenBank/DDBJ whole genome shotgun (WGS) entry which is preliminary data.</text>
</comment>
<dbReference type="Proteomes" id="UP000521943">
    <property type="component" value="Unassembled WGS sequence"/>
</dbReference>
<evidence type="ECO:0000256" key="1">
    <source>
        <dbReference type="SAM" id="MobiDB-lite"/>
    </source>
</evidence>
<accession>A0A8H6MDD1</accession>
<feature type="region of interest" description="Disordered" evidence="1">
    <location>
        <begin position="28"/>
        <end position="57"/>
    </location>
</feature>
<feature type="region of interest" description="Disordered" evidence="1">
    <location>
        <begin position="181"/>
        <end position="204"/>
    </location>
</feature>